<comment type="caution">
    <text evidence="8">The sequence shown here is derived from an EMBL/GenBank/DDBJ whole genome shotgun (WGS) entry which is preliminary data.</text>
</comment>
<evidence type="ECO:0000256" key="6">
    <source>
        <dbReference type="SAM" id="Phobius"/>
    </source>
</evidence>
<dbReference type="OrthoDB" id="9809348at2"/>
<proteinExistence type="predicted"/>
<dbReference type="SUPFAM" id="SSF55874">
    <property type="entry name" value="ATPase domain of HSP90 chaperone/DNA topoisomerase II/histidine kinase"/>
    <property type="match status" value="1"/>
</dbReference>
<dbReference type="Pfam" id="PF06580">
    <property type="entry name" value="His_kinase"/>
    <property type="match status" value="1"/>
</dbReference>
<dbReference type="RefSeq" id="WP_006862946.1">
    <property type="nucleotide sequence ID" value="NZ_ACCL02000015.1"/>
</dbReference>
<dbReference type="InterPro" id="IPR003660">
    <property type="entry name" value="HAMP_dom"/>
</dbReference>
<dbReference type="AlphaFoldDB" id="C6LHP8"/>
<evidence type="ECO:0000256" key="1">
    <source>
        <dbReference type="ARBA" id="ARBA00004370"/>
    </source>
</evidence>
<dbReference type="SMART" id="SM00304">
    <property type="entry name" value="HAMP"/>
    <property type="match status" value="1"/>
</dbReference>
<keyword evidence="2" id="KW-0597">Phosphoprotein</keyword>
<dbReference type="Pfam" id="PF00672">
    <property type="entry name" value="HAMP"/>
    <property type="match status" value="1"/>
</dbReference>
<dbReference type="GO" id="GO:0000155">
    <property type="term" value="F:phosphorelay sensor kinase activity"/>
    <property type="evidence" value="ECO:0007669"/>
    <property type="project" value="InterPro"/>
</dbReference>
<evidence type="ECO:0000313" key="8">
    <source>
        <dbReference type="EMBL" id="EET59788.1"/>
    </source>
</evidence>
<dbReference type="InterPro" id="IPR050640">
    <property type="entry name" value="Bact_2-comp_sensor_kinase"/>
</dbReference>
<feature type="coiled-coil region" evidence="5">
    <location>
        <begin position="112"/>
        <end position="163"/>
    </location>
</feature>
<evidence type="ECO:0000256" key="3">
    <source>
        <dbReference type="ARBA" id="ARBA00022679"/>
    </source>
</evidence>
<dbReference type="Pfam" id="PF02518">
    <property type="entry name" value="HATPase_c"/>
    <property type="match status" value="1"/>
</dbReference>
<dbReference type="eggNOG" id="COG2972">
    <property type="taxonomic scope" value="Bacteria"/>
</dbReference>
<keyword evidence="6" id="KW-1133">Transmembrane helix</keyword>
<dbReference type="PANTHER" id="PTHR34220">
    <property type="entry name" value="SENSOR HISTIDINE KINASE YPDA"/>
    <property type="match status" value="1"/>
</dbReference>
<evidence type="ECO:0000256" key="4">
    <source>
        <dbReference type="ARBA" id="ARBA00022777"/>
    </source>
</evidence>
<dbReference type="CDD" id="cd06225">
    <property type="entry name" value="HAMP"/>
    <property type="match status" value="1"/>
</dbReference>
<dbReference type="PANTHER" id="PTHR34220:SF7">
    <property type="entry name" value="SENSOR HISTIDINE KINASE YPDA"/>
    <property type="match status" value="1"/>
</dbReference>
<feature type="transmembrane region" description="Helical" evidence="6">
    <location>
        <begin position="12"/>
        <end position="31"/>
    </location>
</feature>
<keyword evidence="3" id="KW-0808">Transferase</keyword>
<evidence type="ECO:0000313" key="9">
    <source>
        <dbReference type="Proteomes" id="UP000005561"/>
    </source>
</evidence>
<reference evidence="8" key="1">
    <citation type="submission" date="2009-07" db="EMBL/GenBank/DDBJ databases">
        <authorList>
            <person name="Weinstock G."/>
            <person name="Sodergren E."/>
            <person name="Clifton S."/>
            <person name="Fulton L."/>
            <person name="Fulton B."/>
            <person name="Courtney L."/>
            <person name="Fronick C."/>
            <person name="Harrison M."/>
            <person name="Strong C."/>
            <person name="Farmer C."/>
            <person name="Delahaunty K."/>
            <person name="Markovic C."/>
            <person name="Hall O."/>
            <person name="Minx P."/>
            <person name="Tomlinson C."/>
            <person name="Mitreva M."/>
            <person name="Nelson J."/>
            <person name="Hou S."/>
            <person name="Wollam A."/>
            <person name="Pepin K.H."/>
            <person name="Johnson M."/>
            <person name="Bhonagiri V."/>
            <person name="Nash W.E."/>
            <person name="Warren W."/>
            <person name="Chinwalla A."/>
            <person name="Mardis E.R."/>
            <person name="Wilson R.K."/>
        </authorList>
    </citation>
    <scope>NUCLEOTIDE SEQUENCE [LARGE SCALE GENOMIC DNA]</scope>
    <source>
        <strain evidence="8">DSM 14469</strain>
    </source>
</reference>
<feature type="transmembrane region" description="Helical" evidence="6">
    <location>
        <begin position="185"/>
        <end position="204"/>
    </location>
</feature>
<accession>C6LHP8</accession>
<organism evidence="8 9">
    <name type="scientific">Marvinbryantia formatexigens DSM 14469</name>
    <dbReference type="NCBI Taxonomy" id="478749"/>
    <lineage>
        <taxon>Bacteria</taxon>
        <taxon>Bacillati</taxon>
        <taxon>Bacillota</taxon>
        <taxon>Clostridia</taxon>
        <taxon>Lachnospirales</taxon>
        <taxon>Lachnospiraceae</taxon>
        <taxon>Marvinbryantia</taxon>
    </lineage>
</organism>
<dbReference type="STRING" id="168384.SAMN05660368_02514"/>
<gene>
    <name evidence="8" type="ORF">BRYFOR_08162</name>
</gene>
<keyword evidence="4" id="KW-0418">Kinase</keyword>
<dbReference type="EMBL" id="ACCL02000015">
    <property type="protein sequence ID" value="EET59788.1"/>
    <property type="molecule type" value="Genomic_DNA"/>
</dbReference>
<dbReference type="InterPro" id="IPR036890">
    <property type="entry name" value="HATPase_C_sf"/>
</dbReference>
<sequence length="482" mass="54956">MMHKGSSLNKRINVLLVVCFVPLTIVAVYLLSLVLRFSERYDAIVSNITQANEYNISFKEDVDYTMYVIVANSERAEELVDTELPNRLITQARRAFEGLAEEADGDYAKNQLARIVKSLDTLEDRVTEIKQDAQISGMYDKNMERLDLDIRILTQLIQEQIQEYIYHEATNLEALRAGVRADVALAVRLSILIIAVVLVGALVLGRKITRHLTSGIQQLRTVTKKAGHGDFTVRAGLEDSDEELAELGEGFNQMVERIGNLVEDIRVEQLNLRSMELKLLQAQINPHFLYNTLDTIVWLAEANQTEQVVMMVTALSDFFRTTLSKGRDYITVQEEESHIRSYLKIQQFRYQDILDYEIDIPEEMHHYQILKLTLQPLVENALYHGIKNKRGKGRILVTGYLESGRMVFLVQDNGQGMTGERLAQVQREMNKNETDTGDPSGFGLFNVVQRIKLNYGAQYGIWISSTFMEGTEVRVELPAIKN</sequence>
<evidence type="ECO:0000256" key="5">
    <source>
        <dbReference type="SAM" id="Coils"/>
    </source>
</evidence>
<dbReference type="Proteomes" id="UP000005561">
    <property type="component" value="Unassembled WGS sequence"/>
</dbReference>
<dbReference type="GO" id="GO:0016020">
    <property type="term" value="C:membrane"/>
    <property type="evidence" value="ECO:0007669"/>
    <property type="project" value="UniProtKB-SubCell"/>
</dbReference>
<dbReference type="Gene3D" id="6.10.340.10">
    <property type="match status" value="1"/>
</dbReference>
<evidence type="ECO:0000256" key="2">
    <source>
        <dbReference type="ARBA" id="ARBA00022553"/>
    </source>
</evidence>
<comment type="subcellular location">
    <subcellularLocation>
        <location evidence="1">Membrane</location>
    </subcellularLocation>
</comment>
<protein>
    <submittedName>
        <fullName evidence="8">HAMP domain protein</fullName>
    </submittedName>
</protein>
<dbReference type="InterPro" id="IPR003594">
    <property type="entry name" value="HATPase_dom"/>
</dbReference>
<keyword evidence="6" id="KW-0472">Membrane</keyword>
<evidence type="ECO:0000259" key="7">
    <source>
        <dbReference type="PROSITE" id="PS50885"/>
    </source>
</evidence>
<dbReference type="Gene3D" id="3.30.565.10">
    <property type="entry name" value="Histidine kinase-like ATPase, C-terminal domain"/>
    <property type="match status" value="1"/>
</dbReference>
<dbReference type="SUPFAM" id="SSF158472">
    <property type="entry name" value="HAMP domain-like"/>
    <property type="match status" value="1"/>
</dbReference>
<keyword evidence="9" id="KW-1185">Reference proteome</keyword>
<dbReference type="SMART" id="SM00387">
    <property type="entry name" value="HATPase_c"/>
    <property type="match status" value="1"/>
</dbReference>
<dbReference type="InterPro" id="IPR010559">
    <property type="entry name" value="Sig_transdc_His_kin_internal"/>
</dbReference>
<feature type="domain" description="HAMP" evidence="7">
    <location>
        <begin position="210"/>
        <end position="263"/>
    </location>
</feature>
<keyword evidence="5" id="KW-0175">Coiled coil</keyword>
<name>C6LHP8_9FIRM</name>
<keyword evidence="6" id="KW-0812">Transmembrane</keyword>
<dbReference type="PROSITE" id="PS50885">
    <property type="entry name" value="HAMP"/>
    <property type="match status" value="1"/>
</dbReference>